<dbReference type="Pfam" id="PF10696">
    <property type="entry name" value="DUF2501"/>
    <property type="match status" value="1"/>
</dbReference>
<dbReference type="HOGENOM" id="CLU_1904920_0_0_6"/>
<dbReference type="KEGG" id="pkc:PKB_2388"/>
<evidence type="ECO:0000313" key="3">
    <source>
        <dbReference type="Proteomes" id="UP000025241"/>
    </source>
</evidence>
<dbReference type="AlphaFoldDB" id="A0A024HFB3"/>
<sequence length="133" mass="13197">MKTPTLLRCALLGLSLAPLASLPAHAANALSGITGNLPIGSLTSSSAGNAAGVLEFCVKNNYLNADAASSVKSALMKKVPGASSGADSGYSDGAKGILHSPGGKTLDLSGSSLKDKATKQVCEKILSQGKSLI</sequence>
<feature type="signal peptide" evidence="1">
    <location>
        <begin position="1"/>
        <end position="26"/>
    </location>
</feature>
<gene>
    <name evidence="2" type="ORF">PKB_2388</name>
</gene>
<dbReference type="eggNOG" id="ENOG5033JXJ">
    <property type="taxonomic scope" value="Bacteria"/>
</dbReference>
<protein>
    <submittedName>
        <fullName evidence="2">Hypothetical secreted protein</fullName>
    </submittedName>
</protein>
<dbReference type="PATRIC" id="fig|1301098.3.peg.2392"/>
<accession>A0A024HFB3</accession>
<keyword evidence="3" id="KW-1185">Reference proteome</keyword>
<feature type="chain" id="PRO_5001533147" evidence="1">
    <location>
        <begin position="27"/>
        <end position="133"/>
    </location>
</feature>
<dbReference type="STRING" id="1301098.PKB_2388"/>
<name>A0A024HFB3_PSEKB</name>
<keyword evidence="1" id="KW-0732">Signal</keyword>
<evidence type="ECO:0000256" key="1">
    <source>
        <dbReference type="SAM" id="SignalP"/>
    </source>
</evidence>
<reference evidence="2 3" key="1">
    <citation type="submission" date="2013-03" db="EMBL/GenBank/DDBJ databases">
        <authorList>
            <person name="Linke B."/>
        </authorList>
    </citation>
    <scope>NUCLEOTIDE SEQUENCE [LARGE SCALE GENOMIC DNA]</scope>
    <source>
        <strain evidence="2 3">B13</strain>
    </source>
</reference>
<reference evidence="2 3" key="2">
    <citation type="submission" date="2014-05" db="EMBL/GenBank/DDBJ databases">
        <title>Genome sequence of the 3-chlorobenzoate degrading bacterium Pseudomonas knackmussii B13 shows multiple evidence for horizontal gene transfer.</title>
        <authorList>
            <person name="Miyazaki R."/>
            <person name="Bertelli C."/>
            <person name="Falquet L."/>
            <person name="Robinson-Rechavi M."/>
            <person name="Gharib W."/>
            <person name="Roy S."/>
            <person name="Van der Meer J.R."/>
        </authorList>
    </citation>
    <scope>NUCLEOTIDE SEQUENCE [LARGE SCALE GENOMIC DNA]</scope>
    <source>
        <strain evidence="2 3">B13</strain>
    </source>
</reference>
<dbReference type="EMBL" id="HG322950">
    <property type="protein sequence ID" value="CDF83735.1"/>
    <property type="molecule type" value="Genomic_DNA"/>
</dbReference>
<organism evidence="2 3">
    <name type="scientific">Pseudomonas knackmussii (strain DSM 6978 / CCUG 54928 / LMG 23759 / B13)</name>
    <dbReference type="NCBI Taxonomy" id="1301098"/>
    <lineage>
        <taxon>Bacteria</taxon>
        <taxon>Pseudomonadati</taxon>
        <taxon>Pseudomonadota</taxon>
        <taxon>Gammaproteobacteria</taxon>
        <taxon>Pseudomonadales</taxon>
        <taxon>Pseudomonadaceae</taxon>
        <taxon>Pseudomonas</taxon>
    </lineage>
</organism>
<dbReference type="RefSeq" id="WP_043251932.1">
    <property type="nucleotide sequence ID" value="NZ_HG322950.1"/>
</dbReference>
<evidence type="ECO:0000313" key="2">
    <source>
        <dbReference type="EMBL" id="CDF83735.1"/>
    </source>
</evidence>
<dbReference type="Proteomes" id="UP000025241">
    <property type="component" value="Chromosome I"/>
</dbReference>
<proteinExistence type="predicted"/>
<dbReference type="InterPro" id="IPR019637">
    <property type="entry name" value="DUF2501"/>
</dbReference>
<dbReference type="OrthoDB" id="8565817at2"/>